<dbReference type="Proteomes" id="UP000634435">
    <property type="component" value="Unassembled WGS sequence"/>
</dbReference>
<dbReference type="InterPro" id="IPR044929">
    <property type="entry name" value="DNA/RNA_non-sp_Endonuclease_sf"/>
</dbReference>
<dbReference type="Pfam" id="PF13930">
    <property type="entry name" value="Endonuclea_NS_2"/>
    <property type="match status" value="1"/>
</dbReference>
<evidence type="ECO:0000313" key="3">
    <source>
        <dbReference type="EMBL" id="GGJ41846.1"/>
    </source>
</evidence>
<evidence type="ECO:0000313" key="4">
    <source>
        <dbReference type="Proteomes" id="UP000634435"/>
    </source>
</evidence>
<feature type="compositionally biased region" description="Basic and acidic residues" evidence="1">
    <location>
        <begin position="159"/>
        <end position="169"/>
    </location>
</feature>
<protein>
    <recommendedName>
        <fullName evidence="2">Type VII secretion system protein EssD-like domain-containing protein</fullName>
    </recommendedName>
</protein>
<feature type="domain" description="Type VII secretion system protein EssD-like" evidence="2">
    <location>
        <begin position="111"/>
        <end position="236"/>
    </location>
</feature>
<keyword evidence="4" id="KW-1185">Reference proteome</keyword>
<name>A0ABQ2D1H1_9BACI</name>
<evidence type="ECO:0000259" key="2">
    <source>
        <dbReference type="Pfam" id="PF13930"/>
    </source>
</evidence>
<accession>A0ABQ2D1H1</accession>
<proteinExistence type="predicted"/>
<dbReference type="InterPro" id="IPR044927">
    <property type="entry name" value="Endonuclea_NS_2"/>
</dbReference>
<dbReference type="Gene3D" id="3.40.570.10">
    <property type="entry name" value="Extracellular Endonuclease, subunit A"/>
    <property type="match status" value="1"/>
</dbReference>
<organism evidence="3 4">
    <name type="scientific">Virgibacillus kapii</name>
    <dbReference type="NCBI Taxonomy" id="1638645"/>
    <lineage>
        <taxon>Bacteria</taxon>
        <taxon>Bacillati</taxon>
        <taxon>Bacillota</taxon>
        <taxon>Bacilli</taxon>
        <taxon>Bacillales</taxon>
        <taxon>Bacillaceae</taxon>
        <taxon>Virgibacillus</taxon>
    </lineage>
</organism>
<dbReference type="RefSeq" id="WP_286191224.1">
    <property type="nucleotide sequence ID" value="NZ_BMPN01000001.1"/>
</dbReference>
<reference evidence="4" key="1">
    <citation type="journal article" date="2019" name="Int. J. Syst. Evol. Microbiol.">
        <title>The Global Catalogue of Microorganisms (GCM) 10K type strain sequencing project: providing services to taxonomists for standard genome sequencing and annotation.</title>
        <authorList>
            <consortium name="The Broad Institute Genomics Platform"/>
            <consortium name="The Broad Institute Genome Sequencing Center for Infectious Disease"/>
            <person name="Wu L."/>
            <person name="Ma J."/>
        </authorList>
    </citation>
    <scope>NUCLEOTIDE SEQUENCE [LARGE SCALE GENOMIC DNA]</scope>
    <source>
        <strain evidence="4">JCM 30071</strain>
    </source>
</reference>
<comment type="caution">
    <text evidence="3">The sequence shown here is derived from an EMBL/GenBank/DDBJ whole genome shotgun (WGS) entry which is preliminary data.</text>
</comment>
<feature type="region of interest" description="Disordered" evidence="1">
    <location>
        <begin position="145"/>
        <end position="176"/>
    </location>
</feature>
<dbReference type="EMBL" id="BMPN01000001">
    <property type="protein sequence ID" value="GGJ41846.1"/>
    <property type="molecule type" value="Genomic_DNA"/>
</dbReference>
<gene>
    <name evidence="3" type="ORF">GCM10007111_00030</name>
</gene>
<evidence type="ECO:0000256" key="1">
    <source>
        <dbReference type="SAM" id="MobiDB-lite"/>
    </source>
</evidence>
<sequence length="245" mass="26448">MRNLKENISGTIVSAAQKADDVATHLRAGMQPNVAIAGGGRLDDAAVTYFSAKAKDAGFVKSSVTESSSGAGKHLDDGKDLAKGIDNGTRQVSDDIIKDGSHLVKGGKLKPNVKYQAGEYNYQYKTDGLGRLTDFNADDLKLTKRNNRLSHKSNTPGKEPGDHAGHLAADRFGGSPDLDNLVSQSSGVNLSKYKKLENQWAKAIEEGKDVSVNVKVNYEGNSLRPSSFDIEYEIDGRMRFTSLEN</sequence>